<name>A0ABQ7PTT5_PLUXY</name>
<dbReference type="Proteomes" id="UP000823941">
    <property type="component" value="Chromosome 29"/>
</dbReference>
<evidence type="ECO:0000313" key="3">
    <source>
        <dbReference type="Proteomes" id="UP000823941"/>
    </source>
</evidence>
<feature type="transmembrane region" description="Helical" evidence="1">
    <location>
        <begin position="79"/>
        <end position="101"/>
    </location>
</feature>
<feature type="transmembrane region" description="Helical" evidence="1">
    <location>
        <begin position="133"/>
        <end position="153"/>
    </location>
</feature>
<comment type="caution">
    <text evidence="2">The sequence shown here is derived from an EMBL/GenBank/DDBJ whole genome shotgun (WGS) entry which is preliminary data.</text>
</comment>
<keyword evidence="1" id="KW-1133">Transmembrane helix</keyword>
<accession>A0ABQ7PTT5</accession>
<sequence length="165" mass="18015">MVSMLTALVHTPEKKRRFLLIFRLMAVALIVALLTLHMRSVRVFRWEHQVSGGIIVTYTIATIGMAWCAGTPGGNQCGAVFQAFISSAGCFLFALNAAVMVQRWRSASTLTRCVSELLTVLGVPLKRQLCVKVTLSALLAVVLAIDVVLAWLIHLDPPDPRNKGS</sequence>
<dbReference type="EMBL" id="JAHIBW010000029">
    <property type="protein sequence ID" value="KAG7296356.1"/>
    <property type="molecule type" value="Genomic_DNA"/>
</dbReference>
<evidence type="ECO:0000256" key="1">
    <source>
        <dbReference type="SAM" id="Phobius"/>
    </source>
</evidence>
<keyword evidence="1" id="KW-0812">Transmembrane</keyword>
<keyword evidence="3" id="KW-1185">Reference proteome</keyword>
<gene>
    <name evidence="2" type="ORF">JYU34_021495</name>
</gene>
<feature type="transmembrane region" description="Helical" evidence="1">
    <location>
        <begin position="20"/>
        <end position="38"/>
    </location>
</feature>
<reference evidence="2 3" key="1">
    <citation type="submission" date="2021-06" db="EMBL/GenBank/DDBJ databases">
        <title>A haploid diamondback moth (Plutella xylostella L.) genome assembly resolves 31 chromosomes and identifies a diamide resistance mutation.</title>
        <authorList>
            <person name="Ward C.M."/>
            <person name="Perry K.D."/>
            <person name="Baker G."/>
            <person name="Powis K."/>
            <person name="Heckel D.G."/>
            <person name="Baxter S.W."/>
        </authorList>
    </citation>
    <scope>NUCLEOTIDE SEQUENCE [LARGE SCALE GENOMIC DNA]</scope>
    <source>
        <strain evidence="2 3">LV</strain>
        <tissue evidence="2">Single pupa</tissue>
    </source>
</reference>
<proteinExistence type="predicted"/>
<evidence type="ECO:0008006" key="4">
    <source>
        <dbReference type="Google" id="ProtNLM"/>
    </source>
</evidence>
<organism evidence="2 3">
    <name type="scientific">Plutella xylostella</name>
    <name type="common">Diamondback moth</name>
    <name type="synonym">Plutella maculipennis</name>
    <dbReference type="NCBI Taxonomy" id="51655"/>
    <lineage>
        <taxon>Eukaryota</taxon>
        <taxon>Metazoa</taxon>
        <taxon>Ecdysozoa</taxon>
        <taxon>Arthropoda</taxon>
        <taxon>Hexapoda</taxon>
        <taxon>Insecta</taxon>
        <taxon>Pterygota</taxon>
        <taxon>Neoptera</taxon>
        <taxon>Endopterygota</taxon>
        <taxon>Lepidoptera</taxon>
        <taxon>Glossata</taxon>
        <taxon>Ditrysia</taxon>
        <taxon>Yponomeutoidea</taxon>
        <taxon>Plutellidae</taxon>
        <taxon>Plutella</taxon>
    </lineage>
</organism>
<feature type="transmembrane region" description="Helical" evidence="1">
    <location>
        <begin position="50"/>
        <end position="67"/>
    </location>
</feature>
<keyword evidence="1" id="KW-0472">Membrane</keyword>
<protein>
    <recommendedName>
        <fullName evidence="4">MARVEL domain-containing protein</fullName>
    </recommendedName>
</protein>
<evidence type="ECO:0000313" key="2">
    <source>
        <dbReference type="EMBL" id="KAG7296356.1"/>
    </source>
</evidence>